<dbReference type="PANTHER" id="PTHR42695:SF6">
    <property type="entry name" value="GLUTAMINE AMIDOTRANSFERASE DOMAIN-CONTAINING PROTEIN"/>
    <property type="match status" value="1"/>
</dbReference>
<proteinExistence type="predicted"/>
<dbReference type="InterPro" id="IPR044992">
    <property type="entry name" value="ChyE-like"/>
</dbReference>
<evidence type="ECO:0000313" key="1">
    <source>
        <dbReference type="EMBL" id="KAB8071820.1"/>
    </source>
</evidence>
<name>A0A5N5WXC4_9EURO</name>
<protein>
    <recommendedName>
        <fullName evidence="3">Class I glutamine amidotransferase-like protein</fullName>
    </recommendedName>
</protein>
<dbReference type="SUPFAM" id="SSF52317">
    <property type="entry name" value="Class I glutamine amidotransferase-like"/>
    <property type="match status" value="1"/>
</dbReference>
<evidence type="ECO:0000313" key="2">
    <source>
        <dbReference type="Proteomes" id="UP000326565"/>
    </source>
</evidence>
<dbReference type="AlphaFoldDB" id="A0A5N5WXC4"/>
<dbReference type="EMBL" id="ML732262">
    <property type="protein sequence ID" value="KAB8071820.1"/>
    <property type="molecule type" value="Genomic_DNA"/>
</dbReference>
<dbReference type="PANTHER" id="PTHR42695">
    <property type="entry name" value="GLUTAMINE AMIDOTRANSFERASE YLR126C-RELATED"/>
    <property type="match status" value="1"/>
</dbReference>
<sequence>MSYEIYNCVAGEVRTSFMNVNAIIVTGAPRPAYDTDPWIGKLRMVFQDTYTHYTDIKLFGLCFGHHTIALALLESHGVYVEKNPKGWEIGVGDIDVDQESLD</sequence>
<dbReference type="OrthoDB" id="1669814at2759"/>
<keyword evidence="2" id="KW-1185">Reference proteome</keyword>
<dbReference type="InterPro" id="IPR029062">
    <property type="entry name" value="Class_I_gatase-like"/>
</dbReference>
<reference evidence="1 2" key="1">
    <citation type="submission" date="2019-04" db="EMBL/GenBank/DDBJ databases">
        <title>Friends and foes A comparative genomics study of 23 Aspergillus species from section Flavi.</title>
        <authorList>
            <consortium name="DOE Joint Genome Institute"/>
            <person name="Kjaerbolling I."/>
            <person name="Vesth T."/>
            <person name="Frisvad J.C."/>
            <person name="Nybo J.L."/>
            <person name="Theobald S."/>
            <person name="Kildgaard S."/>
            <person name="Isbrandt T."/>
            <person name="Kuo A."/>
            <person name="Sato A."/>
            <person name="Lyhne E.K."/>
            <person name="Kogle M.E."/>
            <person name="Wiebenga A."/>
            <person name="Kun R.S."/>
            <person name="Lubbers R.J."/>
            <person name="Makela M.R."/>
            <person name="Barry K."/>
            <person name="Chovatia M."/>
            <person name="Clum A."/>
            <person name="Daum C."/>
            <person name="Haridas S."/>
            <person name="He G."/>
            <person name="LaButti K."/>
            <person name="Lipzen A."/>
            <person name="Mondo S."/>
            <person name="Riley R."/>
            <person name="Salamov A."/>
            <person name="Simmons B.A."/>
            <person name="Magnuson J.K."/>
            <person name="Henrissat B."/>
            <person name="Mortensen U.H."/>
            <person name="Larsen T.O."/>
            <person name="Devries R.P."/>
            <person name="Grigoriev I.V."/>
            <person name="Machida M."/>
            <person name="Baker S.E."/>
            <person name="Andersen M.R."/>
        </authorList>
    </citation>
    <scope>NUCLEOTIDE SEQUENCE [LARGE SCALE GENOMIC DNA]</scope>
    <source>
        <strain evidence="1 2">CBS 151.66</strain>
    </source>
</reference>
<evidence type="ECO:0008006" key="3">
    <source>
        <dbReference type="Google" id="ProtNLM"/>
    </source>
</evidence>
<dbReference type="GO" id="GO:0005829">
    <property type="term" value="C:cytosol"/>
    <property type="evidence" value="ECO:0007669"/>
    <property type="project" value="TreeGrafter"/>
</dbReference>
<gene>
    <name evidence="1" type="ORF">BDV29DRAFT_159094</name>
</gene>
<dbReference type="Proteomes" id="UP000326565">
    <property type="component" value="Unassembled WGS sequence"/>
</dbReference>
<dbReference type="Gene3D" id="3.40.50.880">
    <property type="match status" value="1"/>
</dbReference>
<dbReference type="GO" id="GO:0005634">
    <property type="term" value="C:nucleus"/>
    <property type="evidence" value="ECO:0007669"/>
    <property type="project" value="TreeGrafter"/>
</dbReference>
<accession>A0A5N5WXC4</accession>
<organism evidence="1 2">
    <name type="scientific">Aspergillus leporis</name>
    <dbReference type="NCBI Taxonomy" id="41062"/>
    <lineage>
        <taxon>Eukaryota</taxon>
        <taxon>Fungi</taxon>
        <taxon>Dikarya</taxon>
        <taxon>Ascomycota</taxon>
        <taxon>Pezizomycotina</taxon>
        <taxon>Eurotiomycetes</taxon>
        <taxon>Eurotiomycetidae</taxon>
        <taxon>Eurotiales</taxon>
        <taxon>Aspergillaceae</taxon>
        <taxon>Aspergillus</taxon>
        <taxon>Aspergillus subgen. Circumdati</taxon>
    </lineage>
</organism>